<sequence>MTKLQQHKFLASNIIDNLVKNVMHDKECDILTAMKRVYQSPVVNWLQDNDDDLTSQSSAYAYELLKRYPTKESIME</sequence>
<proteinExistence type="predicted"/>
<dbReference type="EMBL" id="SRYB01000003">
    <property type="protein sequence ID" value="TGY80185.1"/>
    <property type="molecule type" value="Genomic_DNA"/>
</dbReference>
<evidence type="ECO:0000313" key="2">
    <source>
        <dbReference type="Proteomes" id="UP000306319"/>
    </source>
</evidence>
<gene>
    <name evidence="1" type="ORF">E5331_02800</name>
</gene>
<name>A0AC61RJQ0_9BACT</name>
<protein>
    <submittedName>
        <fullName evidence="1">Uncharacterized protein</fullName>
    </submittedName>
</protein>
<reference evidence="1" key="1">
    <citation type="submission" date="2019-04" db="EMBL/GenBank/DDBJ databases">
        <title>Microbes associate with the intestines of laboratory mice.</title>
        <authorList>
            <person name="Navarre W."/>
            <person name="Wong E."/>
            <person name="Huang K."/>
            <person name="Tropini C."/>
            <person name="Ng K."/>
            <person name="Yu B."/>
        </authorList>
    </citation>
    <scope>NUCLEOTIDE SEQUENCE</scope>
    <source>
        <strain evidence="1">NM04_E33</strain>
    </source>
</reference>
<keyword evidence="2" id="KW-1185">Reference proteome</keyword>
<evidence type="ECO:0000313" key="1">
    <source>
        <dbReference type="EMBL" id="TGY80185.1"/>
    </source>
</evidence>
<dbReference type="Proteomes" id="UP000306319">
    <property type="component" value="Unassembled WGS sequence"/>
</dbReference>
<organism evidence="1 2">
    <name type="scientific">Lepagella muris</name>
    <dbReference type="NCBI Taxonomy" id="3032870"/>
    <lineage>
        <taxon>Bacteria</taxon>
        <taxon>Pseudomonadati</taxon>
        <taxon>Bacteroidota</taxon>
        <taxon>Bacteroidia</taxon>
        <taxon>Bacteroidales</taxon>
        <taxon>Muribaculaceae</taxon>
        <taxon>Lepagella</taxon>
    </lineage>
</organism>
<accession>A0AC61RJQ0</accession>
<comment type="caution">
    <text evidence="1">The sequence shown here is derived from an EMBL/GenBank/DDBJ whole genome shotgun (WGS) entry which is preliminary data.</text>
</comment>